<dbReference type="InterPro" id="IPR016159">
    <property type="entry name" value="Cullin_repeat-like_dom_sf"/>
</dbReference>
<feature type="region of interest" description="Disordered" evidence="3">
    <location>
        <begin position="168"/>
        <end position="189"/>
    </location>
</feature>
<organism evidence="5 6">
    <name type="scientific">Arabidopsis arenosa</name>
    <name type="common">Sand rock-cress</name>
    <name type="synonym">Cardaminopsis arenosa</name>
    <dbReference type="NCBI Taxonomy" id="38785"/>
    <lineage>
        <taxon>Eukaryota</taxon>
        <taxon>Viridiplantae</taxon>
        <taxon>Streptophyta</taxon>
        <taxon>Embryophyta</taxon>
        <taxon>Tracheophyta</taxon>
        <taxon>Spermatophyta</taxon>
        <taxon>Magnoliopsida</taxon>
        <taxon>eudicotyledons</taxon>
        <taxon>Gunneridae</taxon>
        <taxon>Pentapetalae</taxon>
        <taxon>rosids</taxon>
        <taxon>malvids</taxon>
        <taxon>Brassicales</taxon>
        <taxon>Brassicaceae</taxon>
        <taxon>Camelineae</taxon>
        <taxon>Arabidopsis</taxon>
    </lineage>
</organism>
<name>A0A8S2B9L3_ARAAE</name>
<dbReference type="Pfam" id="PF20669">
    <property type="entry name" value="Exo70_N"/>
    <property type="match status" value="1"/>
</dbReference>
<dbReference type="GO" id="GO:0006887">
    <property type="term" value="P:exocytosis"/>
    <property type="evidence" value="ECO:0007669"/>
    <property type="project" value="InterPro"/>
</dbReference>
<feature type="region of interest" description="Disordered" evidence="3">
    <location>
        <begin position="752"/>
        <end position="781"/>
    </location>
</feature>
<dbReference type="Proteomes" id="UP000682877">
    <property type="component" value="Chromosome 8"/>
</dbReference>
<evidence type="ECO:0000313" key="5">
    <source>
        <dbReference type="EMBL" id="CAE6236197.1"/>
    </source>
</evidence>
<sequence length="1203" mass="137925">MGVAQAMEALTERAGLMKESLHKSQTITDNMVGILGSFDHRLSALETAMRPTQIRTHSIRRAHENIDKALKAAEVILDQFDISRKAEAKILRGPHEDLESYLEAIDQLRGTIKFFSNNKMFKSASGVISHAHGLLSKALSKLEDEFRQILQNYSKPMEPDRLFECLPSNLRPSSEGEGGGGKNHDPHHKSLENAIFTVPTVIPPRVLPLLHDLAQQMVQAGHQQQLFKSYRDTRAAVLEQSLRKLGVERLSKDDVQRMQWEVLEAKIGNWIHYMRISVKLLFAAEKKICDQILDGVESLRDQCFGEVTVNSVAVLLSFGEAIAKSKRSPEKLFVLLDMYEIMRELQPEIELLFGSKPCAEMKESALNLTKRLAQTAQETFSDFEEAVEKDATKTAVMDGTVHPLTSYVINYVKFLFDYQSTLRLLFQEFDSKDPDSELGAVTTRIMHALQNNLDGKSKQYKDAALTQLFLMNNVHYIVRSVRRSEAKDLLGDDWVQIHRRIVQQHANQYKRVSWAKILQCLTVQSSGSGPIENSNISRASVKDRFKTFNSQFEELHQRQCQWTVPDSELRESLRLAVAEVLLPAFRSFLKRFGPMIESGKNPQKYIRFSPEDLERMLNEFFEGKTWNHTCHKMSNLHELSIENSTDDHAGCFQEKEQLYKCLKCGIFFHKECLESATEINAHENLGEVRAVEDKPNDESIKVDERGASNVHFTNEHHGKVDDINTGYDACKFKQILEKYSKPIEPKHLFECLPSNLRPSSDGDGSDGMSHDPQSNGLEKDDFTVPTIIPPMVLPLLHDLAQQMVKAGHQQQLFETYRDTRRAVLAQSIEKLGVERHSKDDVQRMKQDVLDAKIRNWIIYMRISVKLLFAAEKEICNQILDGVEPLRDQSFAEITTISFDMLLSFGYAIVISRRSPENVFVILDMYEIMIELQPEFELIFGSQPCTEMKEDALNLTKLLAQTVKETIVDFENAVEMDPTETVVMDGSVHALTSYVERYVTYLFDYKSTLRQLLPDTKLKSALTGIMRALMNNLEGKSRQYEDAALAQLFLMNNVYYIVRHFRREEAKNLLGDDWVQTHGRIVKQHANQYQTVSWNKCITVQSSKSGLIKNKSITKTLVKEKFKTFNSQFEELHQRQCQWLVPDVEMRESLRLAIAEVLLPAYGSFLKHFRPMIESGKNSQTYIRFTTEDLERMLNDFFEGKNLE</sequence>
<evidence type="ECO:0000313" key="6">
    <source>
        <dbReference type="Proteomes" id="UP000682877"/>
    </source>
</evidence>
<dbReference type="Gene3D" id="1.20.1280.170">
    <property type="entry name" value="Exocyst complex component Exo70"/>
    <property type="match status" value="2"/>
</dbReference>
<proteinExistence type="inferred from homology"/>
<accession>A0A8S2B9L3</accession>
<gene>
    <name evidence="5" type="ORF">AARE701A_LOCUS21302</name>
</gene>
<keyword evidence="6" id="KW-1185">Reference proteome</keyword>
<dbReference type="PANTHER" id="PTHR12542:SF135">
    <property type="entry name" value="EXOCYST COMPLEX COMPONENT EXO70A3-RELATED"/>
    <property type="match status" value="1"/>
</dbReference>
<evidence type="ECO:0000256" key="2">
    <source>
        <dbReference type="ARBA" id="ARBA00022448"/>
    </source>
</evidence>
<dbReference type="InterPro" id="IPR004140">
    <property type="entry name" value="Exo70"/>
</dbReference>
<dbReference type="PANTHER" id="PTHR12542">
    <property type="entry name" value="EXOCYST COMPLEX PROTEIN EXO70"/>
    <property type="match status" value="1"/>
</dbReference>
<feature type="domain" description="Exocyst complex subunit Exo70 C-terminal" evidence="4">
    <location>
        <begin position="269"/>
        <end position="619"/>
    </location>
</feature>
<dbReference type="Pfam" id="PF03081">
    <property type="entry name" value="Exo70_C"/>
    <property type="match status" value="2"/>
</dbReference>
<feature type="domain" description="Exocyst complex subunit Exo70 C-terminal" evidence="4">
    <location>
        <begin position="854"/>
        <end position="1195"/>
    </location>
</feature>
<dbReference type="AlphaFoldDB" id="A0A8S2B9L3"/>
<protein>
    <recommendedName>
        <fullName evidence="4">Exocyst complex subunit Exo70 C-terminal domain-containing protein</fullName>
    </recommendedName>
</protein>
<dbReference type="GO" id="GO:0000145">
    <property type="term" value="C:exocyst"/>
    <property type="evidence" value="ECO:0007669"/>
    <property type="project" value="InterPro"/>
</dbReference>
<keyword evidence="2" id="KW-0813">Transport</keyword>
<evidence type="ECO:0000256" key="3">
    <source>
        <dbReference type="SAM" id="MobiDB-lite"/>
    </source>
</evidence>
<dbReference type="EMBL" id="LR999458">
    <property type="protein sequence ID" value="CAE6236197.1"/>
    <property type="molecule type" value="Genomic_DNA"/>
</dbReference>
<comment type="similarity">
    <text evidence="1">Belongs to the EXO70 family.</text>
</comment>
<reference evidence="5" key="1">
    <citation type="submission" date="2021-01" db="EMBL/GenBank/DDBJ databases">
        <authorList>
            <person name="Bezrukov I."/>
        </authorList>
    </citation>
    <scope>NUCLEOTIDE SEQUENCE</scope>
</reference>
<dbReference type="InterPro" id="IPR046364">
    <property type="entry name" value="Exo70_C"/>
</dbReference>
<dbReference type="SUPFAM" id="SSF74788">
    <property type="entry name" value="Cullin repeat-like"/>
    <property type="match status" value="2"/>
</dbReference>
<evidence type="ECO:0000256" key="1">
    <source>
        <dbReference type="ARBA" id="ARBA00006756"/>
    </source>
</evidence>
<dbReference type="GO" id="GO:0005546">
    <property type="term" value="F:phosphatidylinositol-4,5-bisphosphate binding"/>
    <property type="evidence" value="ECO:0007669"/>
    <property type="project" value="InterPro"/>
</dbReference>
<evidence type="ECO:0000259" key="4">
    <source>
        <dbReference type="Pfam" id="PF03081"/>
    </source>
</evidence>